<dbReference type="Gene3D" id="2.60.40.10">
    <property type="entry name" value="Immunoglobulins"/>
    <property type="match status" value="1"/>
</dbReference>
<dbReference type="EMBL" id="FNCW01000021">
    <property type="protein sequence ID" value="SDH05664.1"/>
    <property type="molecule type" value="Genomic_DNA"/>
</dbReference>
<evidence type="ECO:0000256" key="4">
    <source>
        <dbReference type="PROSITE-ProRule" id="PRU00339"/>
    </source>
</evidence>
<evidence type="ECO:0000256" key="5">
    <source>
        <dbReference type="PROSITE-ProRule" id="PRU00473"/>
    </source>
</evidence>
<feature type="domain" description="OmpA-like" evidence="7">
    <location>
        <begin position="534"/>
        <end position="657"/>
    </location>
</feature>
<keyword evidence="9" id="KW-1185">Reference proteome</keyword>
<dbReference type="PRINTS" id="PR01021">
    <property type="entry name" value="OMPADOMAIN"/>
</dbReference>
<dbReference type="PANTHER" id="PTHR30329:SF21">
    <property type="entry name" value="LIPOPROTEIN YIAD-RELATED"/>
    <property type="match status" value="1"/>
</dbReference>
<evidence type="ECO:0000313" key="9">
    <source>
        <dbReference type="Proteomes" id="UP000199296"/>
    </source>
</evidence>
<sequence>MKLNFKHIFFLLSLLFFGVVNAQIDKLKEADEMFEGYAFIDAQKIYLEVAKSGYESENLFKKLGDSYYFNNDQESALEWYQKLYELNPKLPKEYLFRYAQALKSAKRYDMSDQIMLEFDALNENDSRVLKLKRERNYLELIDMQSGRFKINRLPINSEYSEFSPSFYNDKLVFASNRPISSSVKRVHEWNNQPYLNLYTVELSDSLDIESQPTEFSEVLNSKFHESSAVFTSDGKTVYFTRNNFSGNKLNRGEDGVSYLKLFKSELNADNSWTKPQELPFNSDNYSVAHPALSNDDKTLYFSSDMDGTLGMSDIFRVQILDENTYSEPQNLGNFINTEGRESFPFISQDNLLYFSSDGHLGLGGLDVFVAVIKENGELGEVFNLGRPINSNKDDFSLIINSELKKGFFASNREDGDTNDNLYSIVQLEKLMTACSQLLNGKIFTADGEEALTDAKVELFDEDLNLLKSTKTNSEGFYQFEVDCDTRYVVRVSKDGFATIEELVKTSSDFGTENTLNFRPETGNELGVTKADKGDDLSQLLQLDPIYFDIDKFQIRPDAEVELQKIIAVMKSYPNMRIDIRSHTDSRAGDAYNKILSDKRATATMDYIIEKAAIESYRISGRGYGETQPVNNCSNGVSCSEAEHALNRRSEFIILNENETPENIKREIIASERNKVNTTKNSTSEGVYYDFKNSKEEVYTVQIGAFSKNSNIQFDKVEHVFSHVYKDGYKRYFSSIFSTRKEAENYKVKLRNQGIEGAFVVGLRGESRF</sequence>
<feature type="signal peptide" evidence="6">
    <location>
        <begin position="1"/>
        <end position="22"/>
    </location>
</feature>
<evidence type="ECO:0000256" key="3">
    <source>
        <dbReference type="ARBA" id="ARBA00023237"/>
    </source>
</evidence>
<evidence type="ECO:0000256" key="6">
    <source>
        <dbReference type="SAM" id="SignalP"/>
    </source>
</evidence>
<dbReference type="InterPro" id="IPR008969">
    <property type="entry name" value="CarboxyPept-like_regulatory"/>
</dbReference>
<dbReference type="RefSeq" id="WP_093370234.1">
    <property type="nucleotide sequence ID" value="NZ_FNCW01000021.1"/>
</dbReference>
<dbReference type="PROSITE" id="PS51123">
    <property type="entry name" value="OMPA_2"/>
    <property type="match status" value="1"/>
</dbReference>
<accession>A0A1G7ZAE7</accession>
<dbReference type="SUPFAM" id="SSF103088">
    <property type="entry name" value="OmpA-like"/>
    <property type="match status" value="1"/>
</dbReference>
<name>A0A1G7ZAE7_9FLAO</name>
<dbReference type="InterPro" id="IPR011990">
    <property type="entry name" value="TPR-like_helical_dom_sf"/>
</dbReference>
<dbReference type="Pfam" id="PF07676">
    <property type="entry name" value="PD40"/>
    <property type="match status" value="3"/>
</dbReference>
<dbReference type="STRING" id="470826.SAMN04488027_1217"/>
<dbReference type="Pfam" id="PF13620">
    <property type="entry name" value="CarboxypepD_reg"/>
    <property type="match status" value="1"/>
</dbReference>
<dbReference type="Gene3D" id="1.25.40.10">
    <property type="entry name" value="Tetratricopeptide repeat domain"/>
    <property type="match status" value="1"/>
</dbReference>
<dbReference type="InterPro" id="IPR036737">
    <property type="entry name" value="OmpA-like_sf"/>
</dbReference>
<comment type="subcellular location">
    <subcellularLocation>
        <location evidence="1">Cell outer membrane</location>
    </subcellularLocation>
</comment>
<dbReference type="InterPro" id="IPR013783">
    <property type="entry name" value="Ig-like_fold"/>
</dbReference>
<dbReference type="SUPFAM" id="SSF49464">
    <property type="entry name" value="Carboxypeptidase regulatory domain-like"/>
    <property type="match status" value="1"/>
</dbReference>
<dbReference type="SUPFAM" id="SSF48452">
    <property type="entry name" value="TPR-like"/>
    <property type="match status" value="1"/>
</dbReference>
<keyword evidence="3" id="KW-0998">Cell outer membrane</keyword>
<dbReference type="Pfam" id="PF00691">
    <property type="entry name" value="OmpA"/>
    <property type="match status" value="1"/>
</dbReference>
<organism evidence="8 9">
    <name type="scientific">Psychroflexus sediminis</name>
    <dbReference type="NCBI Taxonomy" id="470826"/>
    <lineage>
        <taxon>Bacteria</taxon>
        <taxon>Pseudomonadati</taxon>
        <taxon>Bacteroidota</taxon>
        <taxon>Flavobacteriia</taxon>
        <taxon>Flavobacteriales</taxon>
        <taxon>Flavobacteriaceae</taxon>
        <taxon>Psychroflexus</taxon>
    </lineage>
</organism>
<dbReference type="OrthoDB" id="9809364at2"/>
<dbReference type="PROSITE" id="PS50005">
    <property type="entry name" value="TPR"/>
    <property type="match status" value="1"/>
</dbReference>
<protein>
    <submittedName>
        <fullName evidence="8">Outer membrane protein OmpA</fullName>
    </submittedName>
</protein>
<dbReference type="InterPro" id="IPR050330">
    <property type="entry name" value="Bact_OuterMem_StrucFunc"/>
</dbReference>
<dbReference type="Gene3D" id="3.30.1330.60">
    <property type="entry name" value="OmpA-like domain"/>
    <property type="match status" value="1"/>
</dbReference>
<dbReference type="InterPro" id="IPR011659">
    <property type="entry name" value="WD40"/>
</dbReference>
<evidence type="ECO:0000256" key="2">
    <source>
        <dbReference type="ARBA" id="ARBA00023136"/>
    </source>
</evidence>
<keyword evidence="4" id="KW-0802">TPR repeat</keyword>
<reference evidence="8 9" key="1">
    <citation type="submission" date="2016-10" db="EMBL/GenBank/DDBJ databases">
        <authorList>
            <person name="de Groot N.N."/>
        </authorList>
    </citation>
    <scope>NUCLEOTIDE SEQUENCE [LARGE SCALE GENOMIC DNA]</scope>
    <source>
        <strain evidence="8 9">DSM 19803</strain>
    </source>
</reference>
<dbReference type="GO" id="GO:0009279">
    <property type="term" value="C:cell outer membrane"/>
    <property type="evidence" value="ECO:0007669"/>
    <property type="project" value="UniProtKB-SubCell"/>
</dbReference>
<feature type="repeat" description="TPR" evidence="4">
    <location>
        <begin position="57"/>
        <end position="90"/>
    </location>
</feature>
<dbReference type="InterPro" id="IPR006664">
    <property type="entry name" value="OMP_bac"/>
</dbReference>
<dbReference type="PANTHER" id="PTHR30329">
    <property type="entry name" value="STATOR ELEMENT OF FLAGELLAR MOTOR COMPLEX"/>
    <property type="match status" value="1"/>
</dbReference>
<evidence type="ECO:0000313" key="8">
    <source>
        <dbReference type="EMBL" id="SDH05664.1"/>
    </source>
</evidence>
<gene>
    <name evidence="8" type="ORF">SAMN04488027_1217</name>
</gene>
<dbReference type="SUPFAM" id="SSF82171">
    <property type="entry name" value="DPP6 N-terminal domain-like"/>
    <property type="match status" value="1"/>
</dbReference>
<dbReference type="InterPro" id="IPR006665">
    <property type="entry name" value="OmpA-like"/>
</dbReference>
<dbReference type="AlphaFoldDB" id="A0A1G7ZAE7"/>
<evidence type="ECO:0000259" key="7">
    <source>
        <dbReference type="PROSITE" id="PS51123"/>
    </source>
</evidence>
<proteinExistence type="predicted"/>
<dbReference type="InterPro" id="IPR019734">
    <property type="entry name" value="TPR_rpt"/>
</dbReference>
<evidence type="ECO:0000256" key="1">
    <source>
        <dbReference type="ARBA" id="ARBA00004442"/>
    </source>
</evidence>
<dbReference type="Proteomes" id="UP000199296">
    <property type="component" value="Unassembled WGS sequence"/>
</dbReference>
<dbReference type="CDD" id="cd07185">
    <property type="entry name" value="OmpA_C-like"/>
    <property type="match status" value="1"/>
</dbReference>
<keyword evidence="6" id="KW-0732">Signal</keyword>
<keyword evidence="2 5" id="KW-0472">Membrane</keyword>
<feature type="chain" id="PRO_5011655226" evidence="6">
    <location>
        <begin position="23"/>
        <end position="768"/>
    </location>
</feature>